<dbReference type="Gene3D" id="3.40.50.720">
    <property type="entry name" value="NAD(P)-binding Rossmann-like Domain"/>
    <property type="match status" value="1"/>
</dbReference>
<dbReference type="EC" id="1.1.1.179" evidence="3"/>
<keyword evidence="2" id="KW-0560">Oxidoreductase</keyword>
<name>A0A812S792_SYMPI</name>
<reference evidence="8" key="1">
    <citation type="submission" date="2021-02" db="EMBL/GenBank/DDBJ databases">
        <authorList>
            <person name="Dougan E. K."/>
            <person name="Rhodes N."/>
            <person name="Thang M."/>
            <person name="Chan C."/>
        </authorList>
    </citation>
    <scope>NUCLEOTIDE SEQUENCE</scope>
</reference>
<protein>
    <recommendedName>
        <fullName evidence="3">D-xylose 1-dehydrogenase (NADP(+), D-xylono-1,5-lactone-forming)</fullName>
        <ecNumber evidence="3">1.1.1.179</ecNumber>
    </recommendedName>
    <alternativeName>
        <fullName evidence="4">D-xylose-NADP dehydrogenase</fullName>
    </alternativeName>
</protein>
<dbReference type="Pfam" id="PF01408">
    <property type="entry name" value="GFO_IDH_MocA"/>
    <property type="match status" value="1"/>
</dbReference>
<comment type="similarity">
    <text evidence="1">Belongs to the Gfo/Idh/MocA family.</text>
</comment>
<comment type="catalytic activity">
    <reaction evidence="5">
        <text>D-xylose + NADP(+) = D-xylono-1,5-lactone + NADPH + H(+)</text>
        <dbReference type="Rhea" id="RHEA:22000"/>
        <dbReference type="ChEBI" id="CHEBI:15378"/>
        <dbReference type="ChEBI" id="CHEBI:15867"/>
        <dbReference type="ChEBI" id="CHEBI:53455"/>
        <dbReference type="ChEBI" id="CHEBI:57783"/>
        <dbReference type="ChEBI" id="CHEBI:58349"/>
        <dbReference type="EC" id="1.1.1.179"/>
    </reaction>
</comment>
<evidence type="ECO:0000256" key="1">
    <source>
        <dbReference type="ARBA" id="ARBA00010928"/>
    </source>
</evidence>
<proteinExistence type="inferred from homology"/>
<gene>
    <name evidence="8" type="primary">DHDH</name>
    <name evidence="8" type="ORF">SPIL2461_LOCUS11780</name>
</gene>
<dbReference type="PANTHER" id="PTHR22604">
    <property type="entry name" value="OXIDOREDUCTASES"/>
    <property type="match status" value="1"/>
</dbReference>
<dbReference type="InterPro" id="IPR055170">
    <property type="entry name" value="GFO_IDH_MocA-like_dom"/>
</dbReference>
<dbReference type="SUPFAM" id="SSF51735">
    <property type="entry name" value="NAD(P)-binding Rossmann-fold domains"/>
    <property type="match status" value="1"/>
</dbReference>
<evidence type="ECO:0000313" key="8">
    <source>
        <dbReference type="EMBL" id="CAE7467454.1"/>
    </source>
</evidence>
<dbReference type="SUPFAM" id="SSF55347">
    <property type="entry name" value="Glyceraldehyde-3-phosphate dehydrogenase-like, C-terminal domain"/>
    <property type="match status" value="1"/>
</dbReference>
<evidence type="ECO:0000259" key="7">
    <source>
        <dbReference type="Pfam" id="PF22725"/>
    </source>
</evidence>
<dbReference type="Gene3D" id="3.30.360.10">
    <property type="entry name" value="Dihydrodipicolinate Reductase, domain 2"/>
    <property type="match status" value="1"/>
</dbReference>
<evidence type="ECO:0000256" key="2">
    <source>
        <dbReference type="ARBA" id="ARBA00023002"/>
    </source>
</evidence>
<dbReference type="GO" id="GO:0047837">
    <property type="term" value="F:D-xylose 1-dehydrogenase (NADP+) activity"/>
    <property type="evidence" value="ECO:0007669"/>
    <property type="project" value="UniProtKB-EC"/>
</dbReference>
<dbReference type="EMBL" id="CAJNIZ010023224">
    <property type="protein sequence ID" value="CAE7467454.1"/>
    <property type="molecule type" value="Genomic_DNA"/>
</dbReference>
<evidence type="ECO:0000259" key="6">
    <source>
        <dbReference type="Pfam" id="PF01408"/>
    </source>
</evidence>
<keyword evidence="9" id="KW-1185">Reference proteome</keyword>
<dbReference type="InterPro" id="IPR000683">
    <property type="entry name" value="Gfo/Idh/MocA-like_OxRdtase_N"/>
</dbReference>
<evidence type="ECO:0000256" key="5">
    <source>
        <dbReference type="ARBA" id="ARBA00049233"/>
    </source>
</evidence>
<feature type="domain" description="Gfo/Idh/MocA-like oxidoreductase N-terminal" evidence="6">
    <location>
        <begin position="9"/>
        <end position="123"/>
    </location>
</feature>
<dbReference type="PANTHER" id="PTHR22604:SF105">
    <property type="entry name" value="TRANS-1,2-DIHYDROBENZENE-1,2-DIOL DEHYDROGENASE"/>
    <property type="match status" value="1"/>
</dbReference>
<dbReference type="GO" id="GO:0000166">
    <property type="term" value="F:nucleotide binding"/>
    <property type="evidence" value="ECO:0007669"/>
    <property type="project" value="InterPro"/>
</dbReference>
<dbReference type="InterPro" id="IPR036291">
    <property type="entry name" value="NAD(P)-bd_dom_sf"/>
</dbReference>
<feature type="domain" description="GFO/IDH/MocA-like oxidoreductase" evidence="7">
    <location>
        <begin position="134"/>
        <end position="250"/>
    </location>
</feature>
<dbReference type="Proteomes" id="UP000649617">
    <property type="component" value="Unassembled WGS sequence"/>
</dbReference>
<accession>A0A812S792</accession>
<evidence type="ECO:0000313" key="9">
    <source>
        <dbReference type="Proteomes" id="UP000649617"/>
    </source>
</evidence>
<organism evidence="8 9">
    <name type="scientific">Symbiodinium pilosum</name>
    <name type="common">Dinoflagellate</name>
    <dbReference type="NCBI Taxonomy" id="2952"/>
    <lineage>
        <taxon>Eukaryota</taxon>
        <taxon>Sar</taxon>
        <taxon>Alveolata</taxon>
        <taxon>Dinophyceae</taxon>
        <taxon>Suessiales</taxon>
        <taxon>Symbiodiniaceae</taxon>
        <taxon>Symbiodinium</taxon>
    </lineage>
</organism>
<dbReference type="OrthoDB" id="2129491at2759"/>
<evidence type="ECO:0000256" key="3">
    <source>
        <dbReference type="ARBA" id="ARBA00038984"/>
    </source>
</evidence>
<dbReference type="Pfam" id="PF22725">
    <property type="entry name" value="GFO_IDH_MocA_C3"/>
    <property type="match status" value="1"/>
</dbReference>
<dbReference type="InterPro" id="IPR050984">
    <property type="entry name" value="Gfo/Idh/MocA_domain"/>
</dbReference>
<comment type="caution">
    <text evidence="8">The sequence shown here is derived from an EMBL/GenBank/DDBJ whole genome shotgun (WGS) entry which is preliminary data.</text>
</comment>
<feature type="non-terminal residue" evidence="8">
    <location>
        <position position="331"/>
    </location>
</feature>
<evidence type="ECO:0000256" key="4">
    <source>
        <dbReference type="ARBA" id="ARBA00042988"/>
    </source>
</evidence>
<sequence>MASAPSRPRWGILGAGGICNDFATGIVMAGGSISAIGASSLSKAQVLAEKVKAKQAHGSYESLVSDPNVDVVYVGTIHTMHLPHAKLALNAGKHVVCEKPLAVNEEQAREIVELARAKGLFLMEAMWTRFFPLIRKVRELIADGSLGLPRAVQADFGFIGPTDKSHRLMDPAQAGGGMLDIGIYLVQVATMVYGASMPDSMQGTAMLTEEGVDSEGSLSLCWKDKGSASLMYTLRAVTPENSVIMFDRGYIRIEGPAHTPTRITIFRSSGGRGDLTSESLDSPLPKMLPGLSVNYPHSEGMVHQVEAIEKCIQEGKLECPEYPLEESLVIA</sequence>
<dbReference type="AlphaFoldDB" id="A0A812S792"/>